<organism evidence="2 3">
    <name type="scientific">Accumulibacter regalis</name>
    <dbReference type="NCBI Taxonomy" id="522306"/>
    <lineage>
        <taxon>Bacteria</taxon>
        <taxon>Pseudomonadati</taxon>
        <taxon>Pseudomonadota</taxon>
        <taxon>Betaproteobacteria</taxon>
        <taxon>Candidatus Accumulibacter</taxon>
    </lineage>
</organism>
<proteinExistence type="predicted"/>
<evidence type="ECO:0000313" key="2">
    <source>
        <dbReference type="EMBL" id="EXI84614.1"/>
    </source>
</evidence>
<feature type="compositionally biased region" description="Basic and acidic residues" evidence="1">
    <location>
        <begin position="807"/>
        <end position="823"/>
    </location>
</feature>
<comment type="caution">
    <text evidence="2">The sequence shown here is derived from an EMBL/GenBank/DDBJ whole genome shotgun (WGS) entry which is preliminary data.</text>
</comment>
<feature type="region of interest" description="Disordered" evidence="1">
    <location>
        <begin position="1230"/>
        <end position="1251"/>
    </location>
</feature>
<reference evidence="2" key="1">
    <citation type="submission" date="2014-02" db="EMBL/GenBank/DDBJ databases">
        <title>Expanding our view of genomic diversity in Candidatus Accumulibacter clades.</title>
        <authorList>
            <person name="Skennerton C.T."/>
            <person name="Barr J.J."/>
            <person name="Slater F.R."/>
            <person name="Bond P.L."/>
            <person name="Tyson G.W."/>
        </authorList>
    </citation>
    <scope>NUCLEOTIDE SEQUENCE [LARGE SCALE GENOMIC DNA]</scope>
</reference>
<sequence>MTIGVGDDQPRPVTRVAAVEQASAQPFALFELRPTDERHIVAPGQLDEALGHSPQRVNGGDRRVLIELDDVEAGDANGEPRRLVKARIGLHDAAQQRLDRRRHRQVGRRVVAEQQRSQRQFAFVLAEHVDHLQQIAQDAGTHRLGQIANAEVAIVGTEAGDDRPGEAATVAFLLVGNAQDDARRAARAGVQTQVVALGELAVEQFAVDQRLGAGDRVLLVVAEQNRLGQETQVHGLDGDLQATFRSRRDATAWRTAKQTARHRLAAVERWRSRVVDHRQRLFLAAHRRRAAQQAAGHAVAEQLAEGGEILARRRQVAMLGGQVVVAADVVDTSRSPADRAVPLAGADHFQAPIDLAYSARRIARDAKDIDGLSGVGLGQRRRRLAVLCPQPVRRVELLLVRRRRIAVAEPQVEDLLAVVDPGFRQPEILPVVTAVWLPLEDIDETRLGKQLQGAAESGDDLQHLAHVVPKIEAHQRAQRITLAEQVLDHRVGPLIGRPEHHQARAVARHQRVDHRAALVDAGAHYQAAHAVREQAHRLRRFAQQAVEEFGKAFGEHIQRLPPVVGEALDTMAGRQILADVAVEHLEELLGLDARLLPGNLAQATRGNVQRVEPDAVRAIHREVRTHHPGQHDDHRQVGTAHLRRARHGAHARFAVHERTRQGLESSQRQDLVGDQPVAQRKAGIDVREVAEMRDFGAAVEQRTGPRLRRDAGEHRVAIDDQVVVDVVEKKIVGEQDAETLEQIAAFDVAGNHRHLDARAHRCVAQQAGHRRVRQHRFDAGHQMRIGALVRDFQNHALESRIERVAEEERHLPDQRQHPGKEEVQVAARQPRPLRRTGDAYVALHAQLPGRQRAGQLAQLLTLLGVRRVDFAAQALRFGFALAGVAGTRQIGLVLLDQPVEVVHAEQIGNQAAARVRDQAELKAVGQRREQLEGVFDRALGERAVLVSVDAAAEVALQDAPQITLVDLQVAKTAERVRPGAMHEKQDRPFLRRRPLQLAPRARQRLAVLRLGGATPAVPAVNAGRPTEPRLDRPHQRPRSQPADAQFGDVASTLAQLAELVPGGVDDFVAGAPHRQRKDLADQAADGVAEQAARRRPVAAQAIEENLAVAADQLGPAAQQRGLELARRSDQYAAVGEFDDQHLVVLRRVLLGAGAGTAHRGADLEAGARLQVSGGQERILGLACRTTDALQQRRQLRLVALATSEVESSGISHHRLHRVRATPGAAASCRESRHRAAIPRRRSRQAGGRRRRPCRQVKIWRLRASSLPKICGLCGYDADGRKPGVIAACHCA</sequence>
<dbReference type="EMBL" id="JEMY01000066">
    <property type="protein sequence ID" value="EXI84614.1"/>
    <property type="molecule type" value="Genomic_DNA"/>
</dbReference>
<name>A0A011R0D9_ACCRE</name>
<feature type="compositionally biased region" description="Basic residues" evidence="1">
    <location>
        <begin position="1231"/>
        <end position="1251"/>
    </location>
</feature>
<accession>A0A011R0D9</accession>
<dbReference type="Proteomes" id="UP000022141">
    <property type="component" value="Unassembled WGS sequence"/>
</dbReference>
<feature type="region of interest" description="Disordered" evidence="1">
    <location>
        <begin position="807"/>
        <end position="828"/>
    </location>
</feature>
<evidence type="ECO:0000313" key="3">
    <source>
        <dbReference type="Proteomes" id="UP000022141"/>
    </source>
</evidence>
<feature type="region of interest" description="Disordered" evidence="1">
    <location>
        <begin position="1016"/>
        <end position="1043"/>
    </location>
</feature>
<evidence type="ECO:0000256" key="1">
    <source>
        <dbReference type="SAM" id="MobiDB-lite"/>
    </source>
</evidence>
<keyword evidence="3" id="KW-1185">Reference proteome</keyword>
<dbReference type="PATRIC" id="fig|1454004.3.peg.3898"/>
<protein>
    <submittedName>
        <fullName evidence="2">Uncharacterized protein</fullName>
    </submittedName>
</protein>
<gene>
    <name evidence="2" type="ORF">AW11_03792</name>
</gene>